<dbReference type="SUPFAM" id="SSF159894">
    <property type="entry name" value="YgaC/TfoX-N like"/>
    <property type="match status" value="1"/>
</dbReference>
<organism evidence="10 21">
    <name type="scientific">Citrobacter freundii</name>
    <dbReference type="NCBI Taxonomy" id="546"/>
    <lineage>
        <taxon>Bacteria</taxon>
        <taxon>Pseudomonadati</taxon>
        <taxon>Pseudomonadota</taxon>
        <taxon>Gammaproteobacteria</taxon>
        <taxon>Enterobacterales</taxon>
        <taxon>Enterobacteriaceae</taxon>
        <taxon>Citrobacter</taxon>
        <taxon>Citrobacter freundii complex</taxon>
    </lineage>
</organism>
<dbReference type="Proteomes" id="UP001164536">
    <property type="component" value="Chromosome"/>
</dbReference>
<dbReference type="Proteomes" id="UP000885148">
    <property type="component" value="Unassembled WGS sequence"/>
</dbReference>
<dbReference type="Proteomes" id="UP000215827">
    <property type="component" value="Unassembled WGS sequence"/>
</dbReference>
<dbReference type="Pfam" id="PF04993">
    <property type="entry name" value="TfoX_N"/>
    <property type="match status" value="1"/>
</dbReference>
<reference evidence="10" key="10">
    <citation type="submission" date="2021-07" db="EMBL/GenBank/DDBJ databases">
        <authorList>
            <consortium name="NCBI Pathogen Detection Project"/>
        </authorList>
    </citation>
    <scope>NUCLEOTIDE SEQUENCE</scope>
    <source>
        <strain evidence="10">91871</strain>
        <strain evidence="9">O50</strain>
    </source>
</reference>
<dbReference type="PIRSF" id="PIRSF028788">
    <property type="entry name" value="TfoX_Sxy"/>
    <property type="match status" value="1"/>
</dbReference>
<evidence type="ECO:0000313" key="4">
    <source>
        <dbReference type="EMBL" id="CAH6599596.1"/>
    </source>
</evidence>
<reference evidence="12" key="13">
    <citation type="submission" date="2023-10" db="EMBL/GenBank/DDBJ databases">
        <title>Fecal carriage and genetic characteristics of carbapenem-resistant Enterobacterales among healthy adults from four provinces of China.</title>
        <authorList>
            <person name="Li Y."/>
            <person name="Zhang R."/>
        </authorList>
    </citation>
    <scope>NUCLEOTIDE SEQUENCE</scope>
    <source>
        <strain evidence="12">HN-136</strain>
    </source>
</reference>
<reference evidence="4" key="11">
    <citation type="submission" date="2022-05" db="EMBL/GenBank/DDBJ databases">
        <authorList>
            <person name="Alioto T."/>
            <person name="Alioto T."/>
            <person name="Gomez Garrido J."/>
        </authorList>
    </citation>
    <scope>NUCLEOTIDE SEQUENCE</scope>
    <source>
        <strain evidence="4">112</strain>
    </source>
</reference>
<dbReference type="PANTHER" id="PTHR36121">
    <property type="entry name" value="PROTEIN SXY"/>
    <property type="match status" value="1"/>
</dbReference>
<dbReference type="Gene3D" id="1.10.150.20">
    <property type="entry name" value="5' to 3' exonuclease, C-terminal subdomain"/>
    <property type="match status" value="1"/>
</dbReference>
<dbReference type="RefSeq" id="WP_003035889.1">
    <property type="nucleotide sequence ID" value="NZ_AP026940.1"/>
</dbReference>
<evidence type="ECO:0000313" key="5">
    <source>
        <dbReference type="EMBL" id="CDL37295.1"/>
    </source>
</evidence>
<dbReference type="EMBL" id="ABLGCN030000001">
    <property type="protein sequence ID" value="EMM7455700.1"/>
    <property type="molecule type" value="Genomic_DNA"/>
</dbReference>
<name>A0A0D7LQF2_CITFR</name>
<sequence length="204" mass="23227">MKELSYARIYKSQEYLASLGTIHYRSLFGGYSLTVGDTVFAMVANGELYLRACEQSAQYCVQNSPVWLTFIKRGRPLVLNYYQVNDALWQNQQQLVSLSRYSLDAAVKEKQSRFTQHRLRELPNMTFHLETLLNEVGIKDEGTMRSLGAQMCWLKLRQNNPALTVKVLYALEGAVGGIHEAALPATRRQELVEWVSSLTPEPGY</sequence>
<reference evidence="20" key="7">
    <citation type="submission" date="2020-06" db="EMBL/GenBank/DDBJ databases">
        <title>REHAB project genomes.</title>
        <authorList>
            <person name="Shaw L.P."/>
        </authorList>
    </citation>
    <scope>NUCLEOTIDE SEQUENCE [LARGE SCALE GENOMIC DNA]</scope>
    <source>
        <strain evidence="20">RHBSTW-00370</strain>
    </source>
</reference>
<evidence type="ECO:0000259" key="1">
    <source>
        <dbReference type="Pfam" id="PF04993"/>
    </source>
</evidence>
<dbReference type="PANTHER" id="PTHR36121:SF1">
    <property type="entry name" value="PROTEIN SXY"/>
    <property type="match status" value="1"/>
</dbReference>
<reference evidence="10" key="5">
    <citation type="journal article" date="2018" name="Genome Biol.">
        <title>SKESA: strategic k-mer extension for scrupulous assemblies.</title>
        <authorList>
            <person name="Souvorov A."/>
            <person name="Agarwala R."/>
            <person name="Lipman D.J."/>
        </authorList>
    </citation>
    <scope>NUCLEOTIDE SEQUENCE</scope>
    <source>
        <strain evidence="10">91871</strain>
        <strain evidence="9">O50</strain>
    </source>
</reference>
<evidence type="ECO:0000259" key="2">
    <source>
        <dbReference type="Pfam" id="PF04994"/>
    </source>
</evidence>
<dbReference type="EMBL" id="CP032184">
    <property type="protein sequence ID" value="AXZ47611.1"/>
    <property type="molecule type" value="Genomic_DNA"/>
</dbReference>
<dbReference type="EMBL" id="JAWPBU010000010">
    <property type="protein sequence ID" value="MDW2759040.1"/>
    <property type="molecule type" value="Genomic_DNA"/>
</dbReference>
<dbReference type="EMBL" id="ABOSXX010000008">
    <property type="protein sequence ID" value="ELV3679864.1"/>
    <property type="molecule type" value="Genomic_DNA"/>
</dbReference>
<dbReference type="Proteomes" id="UP000512222">
    <property type="component" value="Chromosome"/>
</dbReference>
<dbReference type="InterPro" id="IPR026256">
    <property type="entry name" value="TfoX-like_gammaprotbact"/>
</dbReference>
<reference evidence="14" key="8">
    <citation type="journal article" date="2021" name="Microb. Genom.">
        <title>A genomic epidemiological study shows that prevalence of antimicrobial resistance in Enterobacterales is associated with the livestock host, as well as antimicrobial usage.</title>
        <authorList>
            <person name="AbuOun M."/>
            <person name="Jones H."/>
            <person name="Stubberfield E."/>
            <person name="Gilson D."/>
            <person name="Shaw L.P."/>
            <person name="Hubbard A.T.M."/>
            <person name="Chau K.K."/>
            <person name="Sebra R."/>
            <person name="Peto T.E.A."/>
            <person name="Crook D.W."/>
            <person name="Read D.S."/>
            <person name="Gweon H.S."/>
            <person name="Walker A.S."/>
            <person name="Stoesser N."/>
            <person name="Smith R.P."/>
            <person name="Anjum M.F."/>
            <person name="On Behalf Of The Rehab Consortium."/>
        </authorList>
    </citation>
    <scope>NUCLEOTIDE SEQUENCE</scope>
    <source>
        <strain evidence="14">RHBSTW-00370</strain>
    </source>
</reference>
<dbReference type="EMBL" id="LJEB01000057">
    <property type="protein sequence ID" value="KPR54924.1"/>
    <property type="molecule type" value="Genomic_DNA"/>
</dbReference>
<evidence type="ECO:0000313" key="14">
    <source>
        <dbReference type="EMBL" id="QLV31294.1"/>
    </source>
</evidence>
<dbReference type="GeneID" id="87001848"/>
<evidence type="ECO:0000313" key="22">
    <source>
        <dbReference type="Proteomes" id="UP001164536"/>
    </source>
</evidence>
<dbReference type="EMBL" id="CBWP010000023">
    <property type="protein sequence ID" value="CDL37295.1"/>
    <property type="molecule type" value="Genomic_DNA"/>
</dbReference>
<dbReference type="EMBL" id="NEFA01000006">
    <property type="protein sequence ID" value="OYR05998.1"/>
    <property type="molecule type" value="Genomic_DNA"/>
</dbReference>
<dbReference type="EMBL" id="DACSXJ010000007">
    <property type="protein sequence ID" value="HAT3897127.1"/>
    <property type="molecule type" value="Genomic_DNA"/>
</dbReference>
<keyword evidence="22" id="KW-1185">Reference proteome</keyword>
<evidence type="ECO:0000313" key="3">
    <source>
        <dbReference type="EMBL" id="AXZ47611.1"/>
    </source>
</evidence>
<dbReference type="EMBL" id="DAESCB010000013">
    <property type="protein sequence ID" value="HBH7043495.1"/>
    <property type="molecule type" value="Genomic_DNA"/>
</dbReference>
<feature type="domain" description="TfoX N-terminal" evidence="1">
    <location>
        <begin position="14"/>
        <end position="106"/>
    </location>
</feature>
<dbReference type="EMBL" id="CP056573">
    <property type="protein sequence ID" value="QLV31294.1"/>
    <property type="molecule type" value="Genomic_DNA"/>
</dbReference>
<evidence type="ECO:0000313" key="15">
    <source>
        <dbReference type="EMBL" id="WAZ55673.1"/>
    </source>
</evidence>
<protein>
    <submittedName>
        <fullName evidence="3">Crp/Fnr family transcriptional regulator</fullName>
    </submittedName>
    <submittedName>
        <fullName evidence="4 5">DNA transformation protein TfoX</fullName>
    </submittedName>
    <submittedName>
        <fullName evidence="10">TfoX/Sxy family DNA transformation protein</fullName>
    </submittedName>
</protein>
<dbReference type="InterPro" id="IPR007077">
    <property type="entry name" value="TfoX_C"/>
</dbReference>
<dbReference type="OrthoDB" id="4225809at2"/>
<reference evidence="5 16" key="1">
    <citation type="submission" date="2013-10" db="EMBL/GenBank/DDBJ databases">
        <title>Antibiotic resistance diversity of beta-lactamase producers in the General Hospital Vienna.</title>
        <authorList>
            <person name="Barisic I."/>
            <person name="Mitteregger D."/>
            <person name="Hirschl A.M."/>
            <person name="Noehammer C."/>
            <person name="Wiesinger-Mayr H."/>
        </authorList>
    </citation>
    <scope>NUCLEOTIDE SEQUENCE [LARGE SCALE GENOMIC DNA]</scope>
    <source>
        <strain evidence="5 16">ISC11</strain>
    </source>
</reference>
<evidence type="ECO:0000313" key="13">
    <source>
        <dbReference type="EMBL" id="OYR05998.1"/>
    </source>
</evidence>
<dbReference type="Proteomes" id="UP000263627">
    <property type="component" value="Chromosome"/>
</dbReference>
<evidence type="ECO:0000313" key="6">
    <source>
        <dbReference type="EMBL" id="EHT9939866.1"/>
    </source>
</evidence>
<dbReference type="Gene3D" id="3.30.1460.30">
    <property type="entry name" value="YgaC/TfoX-N like chaperone"/>
    <property type="match status" value="1"/>
</dbReference>
<evidence type="ECO:0000313" key="21">
    <source>
        <dbReference type="Proteomes" id="UP000885148"/>
    </source>
</evidence>
<dbReference type="InterPro" id="IPR007076">
    <property type="entry name" value="TfoX_N"/>
</dbReference>
<evidence type="ECO:0000313" key="10">
    <source>
        <dbReference type="EMBL" id="HBH7043495.1"/>
    </source>
</evidence>
<dbReference type="Proteomes" id="UP000019194">
    <property type="component" value="Unassembled WGS sequence"/>
</dbReference>
<dbReference type="Pfam" id="PF04994">
    <property type="entry name" value="TfoX_C"/>
    <property type="match status" value="1"/>
</dbReference>
<dbReference type="Proteomes" id="UP001279522">
    <property type="component" value="Unassembled WGS sequence"/>
</dbReference>
<reference evidence="15" key="12">
    <citation type="submission" date="2022-12" db="EMBL/GenBank/DDBJ databases">
        <title>2953647.</title>
        <authorList>
            <person name="Hergert J."/>
            <person name="Casey R."/>
            <person name="Wagner J."/>
            <person name="Young E.L."/>
            <person name="Oakeson K.F."/>
        </authorList>
    </citation>
    <scope>NUCLEOTIDE SEQUENCE</scope>
    <source>
        <strain evidence="15">2953647</strain>
    </source>
</reference>
<evidence type="ECO:0000313" key="16">
    <source>
        <dbReference type="Proteomes" id="UP000019194"/>
    </source>
</evidence>
<evidence type="ECO:0000313" key="7">
    <source>
        <dbReference type="EMBL" id="ELV3679864.1"/>
    </source>
</evidence>
<reference evidence="6" key="9">
    <citation type="submission" date="2021-07" db="EMBL/GenBank/DDBJ databases">
        <authorList>
            <consortium name="Clinical and Environmental Microbiology Branch: Whole genome sequencing antimicrobial resistance pathogens in the healthcare setting"/>
        </authorList>
    </citation>
    <scope>NUCLEOTIDE SEQUENCE</scope>
    <source>
        <strain evidence="6">2021DK-00049</strain>
        <strain evidence="7">2023GN-00287</strain>
        <strain evidence="8">Whole organism</strain>
    </source>
</reference>
<dbReference type="EMBL" id="CP114564">
    <property type="protein sequence ID" value="WAZ55673.1"/>
    <property type="molecule type" value="Genomic_DNA"/>
</dbReference>
<reference evidence="11 17" key="3">
    <citation type="journal article" date="2017" name="PLoS ONE">
        <title>Genomic and phenotypic characterisation of fluoroquinolone resistance mechanisms in Enterobacteriaceae in Durban, South Africa.</title>
        <authorList>
            <person name="Osei Sekyere J."/>
            <person name="Amoako D.G."/>
        </authorList>
    </citation>
    <scope>NUCLEOTIDE SEQUENCE [LARGE SCALE GENOMIC DNA]</scope>
    <source>
        <strain evidence="11 17">ST62:944112508</strain>
    </source>
</reference>
<gene>
    <name evidence="4" type="ORF">AI2935V1_3160</name>
    <name evidence="3" type="ORF">AM363_11955</name>
    <name evidence="11" type="ORF">AN672_13900</name>
    <name evidence="13" type="ORF">B9P89_06870</name>
    <name evidence="14" type="ORF">HV178_15525</name>
    <name evidence="9" type="ORF">I9Y29_001539</name>
    <name evidence="10" type="ORF">KV121_003597</name>
    <name evidence="6" type="ORF">KY227_002962</name>
    <name evidence="15" type="ORF">O4000_15320</name>
    <name evidence="8" type="ORF">P7U51_000136</name>
    <name evidence="12" type="ORF">RYZ67_11200</name>
    <name evidence="7" type="ORF">SGX49_002286</name>
</gene>
<reference evidence="17" key="2">
    <citation type="submission" date="2015-09" db="EMBL/GenBank/DDBJ databases">
        <title>Prevalence of NDMs in South Africa.</title>
        <authorList>
            <person name="Osei Sekyere J."/>
            <person name="Govinden U."/>
            <person name="Essack S."/>
            <person name="Haldorsen B."/>
            <person name="Samuelsen O."/>
            <person name="Aasnaes B."/>
            <person name="Sundsfjord A."/>
        </authorList>
    </citation>
    <scope>NUCLEOTIDE SEQUENCE [LARGE SCALE GENOMIC DNA]</scope>
    <source>
        <strain evidence="17">ST62:944112508</strain>
    </source>
</reference>
<dbReference type="EMBL" id="OW995941">
    <property type="protein sequence ID" value="CAH6599596.1"/>
    <property type="molecule type" value="Genomic_DNA"/>
</dbReference>
<evidence type="ECO:0000313" key="17">
    <source>
        <dbReference type="Proteomes" id="UP000050520"/>
    </source>
</evidence>
<evidence type="ECO:0000313" key="19">
    <source>
        <dbReference type="Proteomes" id="UP000263627"/>
    </source>
</evidence>
<evidence type="ECO:0000313" key="9">
    <source>
        <dbReference type="EMBL" id="HAT3897127.1"/>
    </source>
</evidence>
<dbReference type="InterPro" id="IPR047525">
    <property type="entry name" value="TfoX-like"/>
</dbReference>
<evidence type="ECO:0000313" key="11">
    <source>
        <dbReference type="EMBL" id="KPR54924.1"/>
    </source>
</evidence>
<dbReference type="STRING" id="1333848.CFNIH1_14830"/>
<evidence type="ECO:0000313" key="20">
    <source>
        <dbReference type="Proteomes" id="UP000512222"/>
    </source>
</evidence>
<accession>A0A0D7LQF2</accession>
<dbReference type="EMBL" id="ABBJDF010000016">
    <property type="protein sequence ID" value="EHT9939866.1"/>
    <property type="molecule type" value="Genomic_DNA"/>
</dbReference>
<evidence type="ECO:0000313" key="12">
    <source>
        <dbReference type="EMBL" id="MDW2759040.1"/>
    </source>
</evidence>
<reference evidence="13 18" key="4">
    <citation type="submission" date="2017-04" db="EMBL/GenBank/DDBJ databases">
        <title>Emergence of KPC-2-producing Citrobacter isolates from sediments of a Chinese river.</title>
        <authorList>
            <person name="Zheng B."/>
        </authorList>
    </citation>
    <scope>NUCLEOTIDE SEQUENCE [LARGE SCALE GENOMIC DNA]</scope>
    <source>
        <strain evidence="13 18">C191</strain>
    </source>
</reference>
<dbReference type="AlphaFoldDB" id="A0A0D7LQF2"/>
<evidence type="ECO:0000313" key="18">
    <source>
        <dbReference type="Proteomes" id="UP000215827"/>
    </source>
</evidence>
<dbReference type="Proteomes" id="UP000050520">
    <property type="component" value="Unassembled WGS sequence"/>
</dbReference>
<dbReference type="Proteomes" id="UP001169574">
    <property type="component" value="Unassembled WGS sequence"/>
</dbReference>
<feature type="domain" description="TfoX C-terminal" evidence="2">
    <location>
        <begin position="116"/>
        <end position="194"/>
    </location>
</feature>
<evidence type="ECO:0000313" key="8">
    <source>
        <dbReference type="EMBL" id="EMM7455700.1"/>
    </source>
</evidence>
<dbReference type="GO" id="GO:0030420">
    <property type="term" value="P:establishment of competence for transformation"/>
    <property type="evidence" value="ECO:0007669"/>
    <property type="project" value="InterPro"/>
</dbReference>
<reference evidence="3 19" key="6">
    <citation type="submission" date="2018-09" db="EMBL/GenBank/DDBJ databases">
        <title>Whole genome sequencing of Citrobacter freundii AR_0116.</title>
        <authorList>
            <person name="Conlan S."/>
            <person name="Thomas P.J."/>
            <person name="Mullikin J."/>
            <person name="Frank K.M."/>
            <person name="Segre J.A."/>
        </authorList>
    </citation>
    <scope>NUCLEOTIDE SEQUENCE [LARGE SCALE GENOMIC DNA]</scope>
    <source>
        <strain evidence="3 19">AR_0116</strain>
    </source>
</reference>
<proteinExistence type="predicted"/>
<dbReference type="Proteomes" id="UP000855471">
    <property type="component" value="Unassembled WGS sequence"/>
</dbReference>
<dbReference type="Proteomes" id="UP000789647">
    <property type="component" value="Chromosome"/>
</dbReference>
<dbReference type="Proteomes" id="UP001278087">
    <property type="component" value="Unassembled WGS sequence"/>
</dbReference>